<dbReference type="PANTHER" id="PTHR12001:SF85">
    <property type="entry name" value="SHORT CHAIN ISOPRENYL DIPHOSPHATE SYNTHASE"/>
    <property type="match status" value="1"/>
</dbReference>
<keyword evidence="8" id="KW-1185">Reference proteome</keyword>
<keyword evidence="3 6" id="KW-0808">Transferase</keyword>
<keyword evidence="5" id="KW-0460">Magnesium</keyword>
<comment type="similarity">
    <text evidence="2 6">Belongs to the FPP/GGPP synthase family.</text>
</comment>
<dbReference type="GO" id="GO:0004659">
    <property type="term" value="F:prenyltransferase activity"/>
    <property type="evidence" value="ECO:0007669"/>
    <property type="project" value="InterPro"/>
</dbReference>
<sequence>MAGLIRAIQERLRRFPEVSQWPELLSLVERETLSARPCWEFTLDACEAVGGSRHDAEAGASVVFCMLYSIHLVDDLLDDDPKGIYHQVGRAAAANMALAFQSVAGRLLGECHLEAEAERFAHRRLAAACLGTAFGQMLDSHDFEGEEAYWRMVRLKTPPLFSFALFLGALIGGATVNRAEAVASLGERLGEIIQISDDLHDALAKPAAPDWQRKATNLPILYAATADHAERQAFLNLVPEVANDEALERAQDILVRSGAFSYCAYRLVQAYRQARQQIDDLSLPRSEVMIDLFDHYIRPLRRLLQAVGVEVSDALFEGRDA</sequence>
<comment type="caution">
    <text evidence="7">The sequence shown here is derived from an EMBL/GenBank/DDBJ whole genome shotgun (WGS) entry which is preliminary data.</text>
</comment>
<gene>
    <name evidence="7" type="ORF">ETSY1_12875</name>
</gene>
<dbReference type="InterPro" id="IPR008949">
    <property type="entry name" value="Isoprenoid_synthase_dom_sf"/>
</dbReference>
<dbReference type="SUPFAM" id="SSF48576">
    <property type="entry name" value="Terpenoid synthases"/>
    <property type="match status" value="1"/>
</dbReference>
<evidence type="ECO:0000256" key="6">
    <source>
        <dbReference type="RuleBase" id="RU004466"/>
    </source>
</evidence>
<dbReference type="AlphaFoldDB" id="W4LQ55"/>
<evidence type="ECO:0000256" key="3">
    <source>
        <dbReference type="ARBA" id="ARBA00022679"/>
    </source>
</evidence>
<protein>
    <recommendedName>
        <fullName evidence="9">Polyprenyl synthetase</fullName>
    </recommendedName>
</protein>
<accession>W4LQ55</accession>
<comment type="cofactor">
    <cofactor evidence="1">
        <name>Mg(2+)</name>
        <dbReference type="ChEBI" id="CHEBI:18420"/>
    </cofactor>
</comment>
<evidence type="ECO:0000256" key="5">
    <source>
        <dbReference type="ARBA" id="ARBA00022842"/>
    </source>
</evidence>
<organism evidence="7 8">
    <name type="scientific">Entotheonella factor</name>
    <dbReference type="NCBI Taxonomy" id="1429438"/>
    <lineage>
        <taxon>Bacteria</taxon>
        <taxon>Pseudomonadati</taxon>
        <taxon>Nitrospinota/Tectimicrobiota group</taxon>
        <taxon>Candidatus Tectimicrobiota</taxon>
        <taxon>Candidatus Entotheonellia</taxon>
        <taxon>Candidatus Entotheonellales</taxon>
        <taxon>Candidatus Entotheonellaceae</taxon>
        <taxon>Candidatus Entotheonella</taxon>
    </lineage>
</organism>
<dbReference type="PANTHER" id="PTHR12001">
    <property type="entry name" value="GERANYLGERANYL PYROPHOSPHATE SYNTHASE"/>
    <property type="match status" value="1"/>
</dbReference>
<evidence type="ECO:0000313" key="8">
    <source>
        <dbReference type="Proteomes" id="UP000019141"/>
    </source>
</evidence>
<evidence type="ECO:0000256" key="2">
    <source>
        <dbReference type="ARBA" id="ARBA00006706"/>
    </source>
</evidence>
<evidence type="ECO:0000313" key="7">
    <source>
        <dbReference type="EMBL" id="ETW99994.1"/>
    </source>
</evidence>
<name>W4LQ55_ENTF1</name>
<evidence type="ECO:0000256" key="1">
    <source>
        <dbReference type="ARBA" id="ARBA00001946"/>
    </source>
</evidence>
<dbReference type="EMBL" id="AZHW01000386">
    <property type="protein sequence ID" value="ETW99994.1"/>
    <property type="molecule type" value="Genomic_DNA"/>
</dbReference>
<evidence type="ECO:0000256" key="4">
    <source>
        <dbReference type="ARBA" id="ARBA00022723"/>
    </source>
</evidence>
<proteinExistence type="inferred from homology"/>
<dbReference type="Proteomes" id="UP000019141">
    <property type="component" value="Unassembled WGS sequence"/>
</dbReference>
<dbReference type="Gene3D" id="1.10.600.10">
    <property type="entry name" value="Farnesyl Diphosphate Synthase"/>
    <property type="match status" value="1"/>
</dbReference>
<dbReference type="HOGENOM" id="CLU_865180_0_0_7"/>
<dbReference type="Pfam" id="PF00348">
    <property type="entry name" value="polyprenyl_synt"/>
    <property type="match status" value="1"/>
</dbReference>
<dbReference type="GO" id="GO:0046872">
    <property type="term" value="F:metal ion binding"/>
    <property type="evidence" value="ECO:0007669"/>
    <property type="project" value="UniProtKB-KW"/>
</dbReference>
<dbReference type="InterPro" id="IPR000092">
    <property type="entry name" value="Polyprenyl_synt"/>
</dbReference>
<reference evidence="7 8" key="1">
    <citation type="journal article" date="2014" name="Nature">
        <title>An environmental bacterial taxon with a large and distinct metabolic repertoire.</title>
        <authorList>
            <person name="Wilson M.C."/>
            <person name="Mori T."/>
            <person name="Ruckert C."/>
            <person name="Uria A.R."/>
            <person name="Helf M.J."/>
            <person name="Takada K."/>
            <person name="Gernert C."/>
            <person name="Steffens U.A."/>
            <person name="Heycke N."/>
            <person name="Schmitt S."/>
            <person name="Rinke C."/>
            <person name="Helfrich E.J."/>
            <person name="Brachmann A.O."/>
            <person name="Gurgui C."/>
            <person name="Wakimoto T."/>
            <person name="Kracht M."/>
            <person name="Crusemann M."/>
            <person name="Hentschel U."/>
            <person name="Abe I."/>
            <person name="Matsunaga S."/>
            <person name="Kalinowski J."/>
            <person name="Takeyama H."/>
            <person name="Piel J."/>
        </authorList>
    </citation>
    <scope>NUCLEOTIDE SEQUENCE [LARGE SCALE GENOMIC DNA]</scope>
    <source>
        <strain evidence="8">TSY1</strain>
    </source>
</reference>
<evidence type="ECO:0008006" key="9">
    <source>
        <dbReference type="Google" id="ProtNLM"/>
    </source>
</evidence>
<dbReference type="GO" id="GO:0008299">
    <property type="term" value="P:isoprenoid biosynthetic process"/>
    <property type="evidence" value="ECO:0007669"/>
    <property type="project" value="InterPro"/>
</dbReference>
<keyword evidence="4" id="KW-0479">Metal-binding</keyword>